<proteinExistence type="predicted"/>
<keyword evidence="2" id="KW-0540">Nuclease</keyword>
<accession>Q30YR1</accession>
<name>Q30YR1_OLEA2</name>
<evidence type="ECO:0000259" key="1">
    <source>
        <dbReference type="SMART" id="SM00474"/>
    </source>
</evidence>
<protein>
    <submittedName>
        <fullName evidence="2">3'-5' exonuclease</fullName>
    </submittedName>
</protein>
<organism evidence="2 3">
    <name type="scientific">Oleidesulfovibrio alaskensis (strain ATCC BAA-1058 / DSM 17464 / G20)</name>
    <name type="common">Desulfovibrio alaskensis</name>
    <dbReference type="NCBI Taxonomy" id="207559"/>
    <lineage>
        <taxon>Bacteria</taxon>
        <taxon>Pseudomonadati</taxon>
        <taxon>Thermodesulfobacteriota</taxon>
        <taxon>Desulfovibrionia</taxon>
        <taxon>Desulfovibrionales</taxon>
        <taxon>Desulfovibrionaceae</taxon>
        <taxon>Oleidesulfovibrio</taxon>
    </lineage>
</organism>
<evidence type="ECO:0000313" key="2">
    <source>
        <dbReference type="EMBL" id="ABB39185.1"/>
    </source>
</evidence>
<dbReference type="PANTHER" id="PTHR47765">
    <property type="entry name" value="3'-5' EXONUCLEASE DOMAIN-CONTAINING PROTEIN"/>
    <property type="match status" value="1"/>
</dbReference>
<dbReference type="Proteomes" id="UP000002710">
    <property type="component" value="Chromosome"/>
</dbReference>
<dbReference type="SUPFAM" id="SSF53098">
    <property type="entry name" value="Ribonuclease H-like"/>
    <property type="match status" value="1"/>
</dbReference>
<reference evidence="2 3" key="1">
    <citation type="journal article" date="2011" name="J. Bacteriol.">
        <title>Complete genome sequence and updated annotation of Desulfovibrio alaskensis G20.</title>
        <authorList>
            <person name="Hauser L.J."/>
            <person name="Land M.L."/>
            <person name="Brown S.D."/>
            <person name="Larimer F."/>
            <person name="Keller K.L."/>
            <person name="Rapp-Giles B.J."/>
            <person name="Price M.N."/>
            <person name="Lin M."/>
            <person name="Bruce D.C."/>
            <person name="Detter J.C."/>
            <person name="Tapia R."/>
            <person name="Han C.S."/>
            <person name="Goodwin L.A."/>
            <person name="Cheng J.F."/>
            <person name="Pitluck S."/>
            <person name="Copeland A."/>
            <person name="Lucas S."/>
            <person name="Nolan M."/>
            <person name="Lapidus A.L."/>
            <person name="Palumbo A.V."/>
            <person name="Wall J.D."/>
        </authorList>
    </citation>
    <scope>NUCLEOTIDE SEQUENCE [LARGE SCALE GENOMIC DNA]</scope>
    <source>
        <strain evidence="3">ATCC BAA 1058 / DSM 17464 / G20</strain>
    </source>
</reference>
<dbReference type="eggNOG" id="COG0349">
    <property type="taxonomic scope" value="Bacteria"/>
</dbReference>
<keyword evidence="2" id="KW-0269">Exonuclease</keyword>
<evidence type="ECO:0000313" key="3">
    <source>
        <dbReference type="Proteomes" id="UP000002710"/>
    </source>
</evidence>
<dbReference type="STRING" id="207559.Dde_2388"/>
<dbReference type="GO" id="GO:0003676">
    <property type="term" value="F:nucleic acid binding"/>
    <property type="evidence" value="ECO:0007669"/>
    <property type="project" value="InterPro"/>
</dbReference>
<dbReference type="InterPro" id="IPR012337">
    <property type="entry name" value="RNaseH-like_sf"/>
</dbReference>
<dbReference type="HOGENOM" id="CLU_049674_2_0_7"/>
<dbReference type="EMBL" id="CP000112">
    <property type="protein sequence ID" value="ABB39185.1"/>
    <property type="molecule type" value="Genomic_DNA"/>
</dbReference>
<feature type="domain" description="3'-5' exonuclease" evidence="1">
    <location>
        <begin position="29"/>
        <end position="198"/>
    </location>
</feature>
<dbReference type="SMART" id="SM00474">
    <property type="entry name" value="35EXOc"/>
    <property type="match status" value="1"/>
</dbReference>
<dbReference type="AlphaFoldDB" id="Q30YR1"/>
<keyword evidence="2" id="KW-0378">Hydrolase</keyword>
<sequence>MKNIPEKYTKKFSKDEINSLPLRRYTGPVTLVRTEDELEAALRALHSEELIGFDTETRPTFRKGKMNLPSLIQFAARDMVYLIHLGWVAFSEGIQDVLSSPHIVKTGVAVRDDIKDLKKLACFEDAAVVDLGEVARELGMETHGLRNLAANLLEFRISKAAQCSNWSNLELSRQQISYAATDAWVSREIHLRMRELGLVSF</sequence>
<dbReference type="Pfam" id="PF01612">
    <property type="entry name" value="DNA_pol_A_exo1"/>
    <property type="match status" value="1"/>
</dbReference>
<dbReference type="Gene3D" id="3.30.420.10">
    <property type="entry name" value="Ribonuclease H-like superfamily/Ribonuclease H"/>
    <property type="match status" value="1"/>
</dbReference>
<dbReference type="CDD" id="cd06141">
    <property type="entry name" value="WRN_exo"/>
    <property type="match status" value="1"/>
</dbReference>
<dbReference type="InterPro" id="IPR036397">
    <property type="entry name" value="RNaseH_sf"/>
</dbReference>
<dbReference type="GO" id="GO:0006139">
    <property type="term" value="P:nucleobase-containing compound metabolic process"/>
    <property type="evidence" value="ECO:0007669"/>
    <property type="project" value="InterPro"/>
</dbReference>
<dbReference type="KEGG" id="dde:Dde_2388"/>
<dbReference type="PANTHER" id="PTHR47765:SF2">
    <property type="entry name" value="EXONUCLEASE MUT-7 HOMOLOG"/>
    <property type="match status" value="1"/>
</dbReference>
<dbReference type="InterPro" id="IPR002562">
    <property type="entry name" value="3'-5'_exonuclease_dom"/>
</dbReference>
<dbReference type="GO" id="GO:0008408">
    <property type="term" value="F:3'-5' exonuclease activity"/>
    <property type="evidence" value="ECO:0007669"/>
    <property type="project" value="InterPro"/>
</dbReference>
<dbReference type="InterPro" id="IPR052408">
    <property type="entry name" value="Exonuclease_MUT-7-like"/>
</dbReference>
<dbReference type="RefSeq" id="WP_011368259.1">
    <property type="nucleotide sequence ID" value="NC_007519.1"/>
</dbReference>
<gene>
    <name evidence="2" type="ordered locus">Dde_2388</name>
</gene>
<keyword evidence="3" id="KW-1185">Reference proteome</keyword>